<evidence type="ECO:0000313" key="2">
    <source>
        <dbReference type="Proteomes" id="UP001141327"/>
    </source>
</evidence>
<sequence>MVSTRSSGRRSTYKPQFIPKQFEMQLPWIMICRRSDLKISHRRHHRTPQALVPSPAPPQPLIQIGLSQAYARHVRLLRFYLAYVQVMLGPKPCLALPHVARLASVVVTILRHLPPCAHAHLLPAALSDLTAPLHTSLHSLLHLLVFGQPSGNPPATPCDPEPLRTAFFHALLVLADLSPEEQAVGALARGGSSVSLCAANIICFLLSEGCLPTSRPPSGAQVAATSILGMLRQEGRVVVGGSEDTTGAVEVLEAVRTALCRPANAVQVCGGPGYCHGQCQPPHPPAALFGTILSRLATFACRCPGRTVERFPEIAFICVVVRSVIDVPSSRVGRFPEIAFIYSFSHRFTEIAFICVVVRSVINVPSSRVGRFPEVPQDCIHLWFVLSSICHFISRMGRFLGTSLLHPHPLSRSLGQALVKALLPHAPADSAGRLVGMLMDLAQSLQPPTPTAPLTIRQQVHLRQVAATVVRTLVEAEGCLSADLQRFAGRCVGGLYHLPHWFGRPSYTCVVSLVTTLLTSHFARILLLFQLRVATALTAPAQLTTSLTSTRNLLPGLPTTAAATTTAPCLWVLPVSLGALYLRMHTAAPLLAPVVTGLCGQGVMHCVRTVQRTVGAGEGACCEDTACALEALTCLGAPRVASLVPLADVVSVLQCLQSLLAQADTLAPALALPTTPTTSTSTRFYETRLVPHHSAASQQRRMRGWLLDRAIQATGAWLAVLVDRWARTGASEEVAALGDMLNEVAALGDMLNEVRGVGFGVGLISSPNVGRLMCNLHLSFTTVSLLEIIMGLSHNSFGPRLGLIVRGEMTNEQRPGITRPAFEIRSTVIEDGSLDTIVGYTSRNQFVSLEVQRIHGWTES</sequence>
<dbReference type="Proteomes" id="UP001141327">
    <property type="component" value="Unassembled WGS sequence"/>
</dbReference>
<comment type="caution">
    <text evidence="1">The sequence shown here is derived from an EMBL/GenBank/DDBJ whole genome shotgun (WGS) entry which is preliminary data.</text>
</comment>
<reference evidence="1" key="1">
    <citation type="journal article" date="2022" name="bioRxiv">
        <title>Genomics of Preaxostyla Flagellates Illuminates Evolutionary Transitions and the Path Towards Mitochondrial Loss.</title>
        <authorList>
            <person name="Novak L.V.F."/>
            <person name="Treitli S.C."/>
            <person name="Pyrih J."/>
            <person name="Halakuc P."/>
            <person name="Pipaliya S.V."/>
            <person name="Vacek V."/>
            <person name="Brzon O."/>
            <person name="Soukal P."/>
            <person name="Eme L."/>
            <person name="Dacks J.B."/>
            <person name="Karnkowska A."/>
            <person name="Elias M."/>
            <person name="Hampl V."/>
        </authorList>
    </citation>
    <scope>NUCLEOTIDE SEQUENCE</scope>
    <source>
        <strain evidence="1">RCP-MX</strain>
    </source>
</reference>
<dbReference type="EMBL" id="JAPMOS010000188">
    <property type="protein sequence ID" value="KAJ4454063.1"/>
    <property type="molecule type" value="Genomic_DNA"/>
</dbReference>
<protein>
    <submittedName>
        <fullName evidence="1">Uncharacterized protein</fullName>
    </submittedName>
</protein>
<name>A0ABQ8U406_9EUKA</name>
<evidence type="ECO:0000313" key="1">
    <source>
        <dbReference type="EMBL" id="KAJ4454063.1"/>
    </source>
</evidence>
<organism evidence="1 2">
    <name type="scientific">Paratrimastix pyriformis</name>
    <dbReference type="NCBI Taxonomy" id="342808"/>
    <lineage>
        <taxon>Eukaryota</taxon>
        <taxon>Metamonada</taxon>
        <taxon>Preaxostyla</taxon>
        <taxon>Paratrimastigidae</taxon>
        <taxon>Paratrimastix</taxon>
    </lineage>
</organism>
<keyword evidence="2" id="KW-1185">Reference proteome</keyword>
<proteinExistence type="predicted"/>
<gene>
    <name evidence="1" type="ORF">PAPYR_11307</name>
</gene>
<accession>A0ABQ8U406</accession>